<feature type="non-terminal residue" evidence="6">
    <location>
        <position position="1"/>
    </location>
</feature>
<evidence type="ECO:0000256" key="3">
    <source>
        <dbReference type="ARBA" id="ARBA00022989"/>
    </source>
</evidence>
<accession>A0A0B6Z901</accession>
<dbReference type="InterPro" id="IPR036259">
    <property type="entry name" value="MFS_trans_sf"/>
</dbReference>
<organism evidence="6">
    <name type="scientific">Arion vulgaris</name>
    <dbReference type="NCBI Taxonomy" id="1028688"/>
    <lineage>
        <taxon>Eukaryota</taxon>
        <taxon>Metazoa</taxon>
        <taxon>Spiralia</taxon>
        <taxon>Lophotrochozoa</taxon>
        <taxon>Mollusca</taxon>
        <taxon>Gastropoda</taxon>
        <taxon>Heterobranchia</taxon>
        <taxon>Euthyneura</taxon>
        <taxon>Panpulmonata</taxon>
        <taxon>Eupulmonata</taxon>
        <taxon>Stylommatophora</taxon>
        <taxon>Helicina</taxon>
        <taxon>Arionoidea</taxon>
        <taxon>Arionidae</taxon>
        <taxon>Arion</taxon>
    </lineage>
</organism>
<keyword evidence="2 5" id="KW-0812">Transmembrane</keyword>
<dbReference type="EMBL" id="HACG01017982">
    <property type="protein sequence ID" value="CEK64847.1"/>
    <property type="molecule type" value="Transcribed_RNA"/>
</dbReference>
<name>A0A0B6Z901_9EUPU</name>
<feature type="non-terminal residue" evidence="6">
    <location>
        <position position="95"/>
    </location>
</feature>
<dbReference type="PANTHER" id="PTHR24064">
    <property type="entry name" value="SOLUTE CARRIER FAMILY 22 MEMBER"/>
    <property type="match status" value="1"/>
</dbReference>
<keyword evidence="3 5" id="KW-1133">Transmembrane helix</keyword>
<dbReference type="SUPFAM" id="SSF103473">
    <property type="entry name" value="MFS general substrate transporter"/>
    <property type="match status" value="1"/>
</dbReference>
<evidence type="ECO:0000256" key="1">
    <source>
        <dbReference type="ARBA" id="ARBA00004141"/>
    </source>
</evidence>
<evidence type="ECO:0000256" key="4">
    <source>
        <dbReference type="ARBA" id="ARBA00023136"/>
    </source>
</evidence>
<dbReference type="GO" id="GO:0016020">
    <property type="term" value="C:membrane"/>
    <property type="evidence" value="ECO:0007669"/>
    <property type="project" value="UniProtKB-SubCell"/>
</dbReference>
<evidence type="ECO:0000313" key="6">
    <source>
        <dbReference type="EMBL" id="CEK64847.1"/>
    </source>
</evidence>
<evidence type="ECO:0008006" key="7">
    <source>
        <dbReference type="Google" id="ProtNLM"/>
    </source>
</evidence>
<sequence>AVAGLFGIIFGYTSEIYPTVIRNIGMGACCLWARAGGVVAPQINQWTRTLWGVDALFIFGVMVLLAGLVLFPLPETHNIKLPDSLLEIGRDLKLT</sequence>
<protein>
    <recommendedName>
        <fullName evidence="7">Major facilitator superfamily (MFS) profile domain-containing protein</fullName>
    </recommendedName>
</protein>
<reference evidence="6" key="1">
    <citation type="submission" date="2014-12" db="EMBL/GenBank/DDBJ databases">
        <title>Insight into the proteome of Arion vulgaris.</title>
        <authorList>
            <person name="Aradska J."/>
            <person name="Bulat T."/>
            <person name="Smidak R."/>
            <person name="Sarate P."/>
            <person name="Gangsoo J."/>
            <person name="Sialana F."/>
            <person name="Bilban M."/>
            <person name="Lubec G."/>
        </authorList>
    </citation>
    <scope>NUCLEOTIDE SEQUENCE</scope>
    <source>
        <tissue evidence="6">Skin</tissue>
    </source>
</reference>
<evidence type="ECO:0000256" key="2">
    <source>
        <dbReference type="ARBA" id="ARBA00022692"/>
    </source>
</evidence>
<keyword evidence="4 5" id="KW-0472">Membrane</keyword>
<proteinExistence type="predicted"/>
<gene>
    <name evidence="6" type="primary">ORF53118</name>
</gene>
<evidence type="ECO:0000256" key="5">
    <source>
        <dbReference type="SAM" id="Phobius"/>
    </source>
</evidence>
<dbReference type="AlphaFoldDB" id="A0A0B6Z901"/>
<comment type="subcellular location">
    <subcellularLocation>
        <location evidence="1">Membrane</location>
        <topology evidence="1">Multi-pass membrane protein</topology>
    </subcellularLocation>
</comment>
<dbReference type="Gene3D" id="1.20.1250.20">
    <property type="entry name" value="MFS general substrate transporter like domains"/>
    <property type="match status" value="1"/>
</dbReference>
<feature type="transmembrane region" description="Helical" evidence="5">
    <location>
        <begin position="50"/>
        <end position="71"/>
    </location>
</feature>